<protein>
    <submittedName>
        <fullName evidence="2">Uncharacterized protein</fullName>
    </submittedName>
</protein>
<dbReference type="EMBL" id="QJKJ01007992">
    <property type="protein sequence ID" value="RDX81164.1"/>
    <property type="molecule type" value="Genomic_DNA"/>
</dbReference>
<keyword evidence="3" id="KW-1185">Reference proteome</keyword>
<accession>A0A371FS51</accession>
<feature type="non-terminal residue" evidence="2">
    <location>
        <position position="1"/>
    </location>
</feature>
<organism evidence="2 3">
    <name type="scientific">Mucuna pruriens</name>
    <name type="common">Velvet bean</name>
    <name type="synonym">Dolichos pruriens</name>
    <dbReference type="NCBI Taxonomy" id="157652"/>
    <lineage>
        <taxon>Eukaryota</taxon>
        <taxon>Viridiplantae</taxon>
        <taxon>Streptophyta</taxon>
        <taxon>Embryophyta</taxon>
        <taxon>Tracheophyta</taxon>
        <taxon>Spermatophyta</taxon>
        <taxon>Magnoliopsida</taxon>
        <taxon>eudicotyledons</taxon>
        <taxon>Gunneridae</taxon>
        <taxon>Pentapetalae</taxon>
        <taxon>rosids</taxon>
        <taxon>fabids</taxon>
        <taxon>Fabales</taxon>
        <taxon>Fabaceae</taxon>
        <taxon>Papilionoideae</taxon>
        <taxon>50 kb inversion clade</taxon>
        <taxon>NPAAA clade</taxon>
        <taxon>indigoferoid/millettioid clade</taxon>
        <taxon>Phaseoleae</taxon>
        <taxon>Mucuna</taxon>
    </lineage>
</organism>
<evidence type="ECO:0000313" key="2">
    <source>
        <dbReference type="EMBL" id="RDX81164.1"/>
    </source>
</evidence>
<keyword evidence="1" id="KW-1133">Transmembrane helix</keyword>
<keyword evidence="1" id="KW-0472">Membrane</keyword>
<feature type="transmembrane region" description="Helical" evidence="1">
    <location>
        <begin position="64"/>
        <end position="83"/>
    </location>
</feature>
<dbReference type="OrthoDB" id="1415148at2759"/>
<name>A0A371FS51_MUCPR</name>
<dbReference type="AlphaFoldDB" id="A0A371FS51"/>
<reference evidence="2" key="1">
    <citation type="submission" date="2018-05" db="EMBL/GenBank/DDBJ databases">
        <title>Draft genome of Mucuna pruriens seed.</title>
        <authorList>
            <person name="Nnadi N.E."/>
            <person name="Vos R."/>
            <person name="Hasami M.H."/>
            <person name="Devisetty U.K."/>
            <person name="Aguiy J.C."/>
        </authorList>
    </citation>
    <scope>NUCLEOTIDE SEQUENCE [LARGE SCALE GENOMIC DNA]</scope>
    <source>
        <strain evidence="2">JCA_2017</strain>
    </source>
</reference>
<comment type="caution">
    <text evidence="2">The sequence shown here is derived from an EMBL/GenBank/DDBJ whole genome shotgun (WGS) entry which is preliminary data.</text>
</comment>
<proteinExistence type="predicted"/>
<evidence type="ECO:0000313" key="3">
    <source>
        <dbReference type="Proteomes" id="UP000257109"/>
    </source>
</evidence>
<dbReference type="Proteomes" id="UP000257109">
    <property type="component" value="Unassembled WGS sequence"/>
</dbReference>
<evidence type="ECO:0000256" key="1">
    <source>
        <dbReference type="SAM" id="Phobius"/>
    </source>
</evidence>
<gene>
    <name evidence="2" type="ORF">CR513_38193</name>
</gene>
<keyword evidence="1" id="KW-0812">Transmembrane</keyword>
<sequence>MDLHLHNFKTISEFNYAIFKITSKLKLCGENIIDEDKLEKKTFSILYASNVLVQRQYREKKGKLVVMVVVVVVAMIMYFVELYKVSLKNEKIKKIHFTYKDGAFDNHHMDATHFNIFNFFTNPNKKI</sequence>